<comment type="caution">
    <text evidence="1">The sequence shown here is derived from an EMBL/GenBank/DDBJ whole genome shotgun (WGS) entry which is preliminary data.</text>
</comment>
<dbReference type="Proteomes" id="UP000288429">
    <property type="component" value="Unassembled WGS sequence"/>
</dbReference>
<proteinExistence type="predicted"/>
<gene>
    <name evidence="1" type="ORF">CDV31_016541</name>
</gene>
<dbReference type="EMBL" id="NIZV01000558">
    <property type="protein sequence ID" value="RSL85587.1"/>
    <property type="molecule type" value="Genomic_DNA"/>
</dbReference>
<keyword evidence="2" id="KW-1185">Reference proteome</keyword>
<accession>A0A428S6Y3</accession>
<sequence length="77" mass="8242">MVWYYLVKLRHDGGPCICGMGLTVLPRAQLLCKAIYLTGGGDILGQVKSQLNARRYDLGDQMGDIEGHGIGPGGEHG</sequence>
<name>A0A428S6Y3_9HYPO</name>
<organism evidence="1 2">
    <name type="scientific">Fusarium ambrosium</name>
    <dbReference type="NCBI Taxonomy" id="131363"/>
    <lineage>
        <taxon>Eukaryota</taxon>
        <taxon>Fungi</taxon>
        <taxon>Dikarya</taxon>
        <taxon>Ascomycota</taxon>
        <taxon>Pezizomycotina</taxon>
        <taxon>Sordariomycetes</taxon>
        <taxon>Hypocreomycetidae</taxon>
        <taxon>Hypocreales</taxon>
        <taxon>Nectriaceae</taxon>
        <taxon>Fusarium</taxon>
        <taxon>Fusarium solani species complex</taxon>
    </lineage>
</organism>
<reference evidence="1 2" key="1">
    <citation type="submission" date="2017-06" db="EMBL/GenBank/DDBJ databases">
        <title>Cmopartive genomic analysis of Ambrosia Fusariam Clade fungi.</title>
        <authorList>
            <person name="Stajich J.E."/>
            <person name="Carrillo J."/>
            <person name="Kijimoto T."/>
            <person name="Eskalen A."/>
            <person name="O'Donnell K."/>
            <person name="Kasson M."/>
        </authorList>
    </citation>
    <scope>NUCLEOTIDE SEQUENCE [LARGE SCALE GENOMIC DNA]</scope>
    <source>
        <strain evidence="1 2">NRRL 20438</strain>
    </source>
</reference>
<evidence type="ECO:0000313" key="1">
    <source>
        <dbReference type="EMBL" id="RSL85587.1"/>
    </source>
</evidence>
<dbReference type="AlphaFoldDB" id="A0A428S6Y3"/>
<evidence type="ECO:0000313" key="2">
    <source>
        <dbReference type="Proteomes" id="UP000288429"/>
    </source>
</evidence>
<protein>
    <submittedName>
        <fullName evidence="1">Uncharacterized protein</fullName>
    </submittedName>
</protein>